<evidence type="ECO:0000313" key="2">
    <source>
        <dbReference type="EMBL" id="KAF8712768.1"/>
    </source>
</evidence>
<gene>
    <name evidence="2" type="ORF">HU200_028538</name>
</gene>
<keyword evidence="3" id="KW-1185">Reference proteome</keyword>
<accession>A0A835ESL5</accession>
<protein>
    <submittedName>
        <fullName evidence="2">Uncharacterized protein</fullName>
    </submittedName>
</protein>
<dbReference type="Proteomes" id="UP000636709">
    <property type="component" value="Unassembled WGS sequence"/>
</dbReference>
<evidence type="ECO:0000256" key="1">
    <source>
        <dbReference type="SAM" id="Phobius"/>
    </source>
</evidence>
<evidence type="ECO:0000313" key="3">
    <source>
        <dbReference type="Proteomes" id="UP000636709"/>
    </source>
</evidence>
<organism evidence="2 3">
    <name type="scientific">Digitaria exilis</name>
    <dbReference type="NCBI Taxonomy" id="1010633"/>
    <lineage>
        <taxon>Eukaryota</taxon>
        <taxon>Viridiplantae</taxon>
        <taxon>Streptophyta</taxon>
        <taxon>Embryophyta</taxon>
        <taxon>Tracheophyta</taxon>
        <taxon>Spermatophyta</taxon>
        <taxon>Magnoliopsida</taxon>
        <taxon>Liliopsida</taxon>
        <taxon>Poales</taxon>
        <taxon>Poaceae</taxon>
        <taxon>PACMAD clade</taxon>
        <taxon>Panicoideae</taxon>
        <taxon>Panicodae</taxon>
        <taxon>Paniceae</taxon>
        <taxon>Anthephorinae</taxon>
        <taxon>Digitaria</taxon>
    </lineage>
</organism>
<sequence length="83" mass="9111">MDPRRTLPSQPIGSSSLTASAELDLDSFHELYKQDKAFVVCLLCFFPITKSLVASITVEAIPPAMEMQHLDDYPPGKARSSSL</sequence>
<keyword evidence="1" id="KW-0812">Transmembrane</keyword>
<keyword evidence="1" id="KW-0472">Membrane</keyword>
<dbReference type="AlphaFoldDB" id="A0A835ESL5"/>
<keyword evidence="1" id="KW-1133">Transmembrane helix</keyword>
<comment type="caution">
    <text evidence="2">The sequence shown here is derived from an EMBL/GenBank/DDBJ whole genome shotgun (WGS) entry which is preliminary data.</text>
</comment>
<name>A0A835ESL5_9POAL</name>
<feature type="transmembrane region" description="Helical" evidence="1">
    <location>
        <begin position="37"/>
        <end position="58"/>
    </location>
</feature>
<dbReference type="Gramene" id="Dexi6B01G0002280.1">
    <property type="protein sequence ID" value="Dexi6B01G0002280.1:cds"/>
    <property type="gene ID" value="Dexi6B01G0002280"/>
</dbReference>
<dbReference type="EMBL" id="JACEFO010001742">
    <property type="protein sequence ID" value="KAF8712768.1"/>
    <property type="molecule type" value="Genomic_DNA"/>
</dbReference>
<reference evidence="2" key="1">
    <citation type="submission" date="2020-07" db="EMBL/GenBank/DDBJ databases">
        <title>Genome sequence and genetic diversity analysis of an under-domesticated orphan crop, white fonio (Digitaria exilis).</title>
        <authorList>
            <person name="Bennetzen J.L."/>
            <person name="Chen S."/>
            <person name="Ma X."/>
            <person name="Wang X."/>
            <person name="Yssel A.E.J."/>
            <person name="Chaluvadi S.R."/>
            <person name="Johnson M."/>
            <person name="Gangashetty P."/>
            <person name="Hamidou F."/>
            <person name="Sanogo M.D."/>
            <person name="Zwaenepoel A."/>
            <person name="Wallace J."/>
            <person name="Van De Peer Y."/>
            <person name="Van Deynze A."/>
        </authorList>
    </citation>
    <scope>NUCLEOTIDE SEQUENCE</scope>
    <source>
        <tissue evidence="2">Leaves</tissue>
    </source>
</reference>
<proteinExistence type="predicted"/>